<dbReference type="AlphaFoldDB" id="A0A0D1LXE9"/>
<accession>A0A0D1LXE9</accession>
<dbReference type="Proteomes" id="UP000032289">
    <property type="component" value="Unassembled WGS sequence"/>
</dbReference>
<evidence type="ECO:0000313" key="2">
    <source>
        <dbReference type="Proteomes" id="UP000032289"/>
    </source>
</evidence>
<dbReference type="EMBL" id="JWHT01000036">
    <property type="protein sequence ID" value="KIU23157.1"/>
    <property type="molecule type" value="Genomic_DNA"/>
</dbReference>
<gene>
    <name evidence="1" type="ORF">ab3b_01571</name>
</gene>
<dbReference type="NCBIfam" id="TIGR01563">
    <property type="entry name" value="gp16_SPP1"/>
    <property type="match status" value="1"/>
</dbReference>
<proteinExistence type="predicted"/>
<sequence>MSPIEYNKRLSFGTFSTTTNPNTGGPVQAFVPKFTVWGQIRRRTMAYNYSVIANGLTDTQDVVIRHNKAVNDSLIMVMDNERYEIKNVSPDETQGFNKQDILTVQKVNKTGK</sequence>
<protein>
    <submittedName>
        <fullName evidence="1">Putative phage head-tail adaptor</fullName>
    </submittedName>
</protein>
<dbReference type="InterPro" id="IPR008767">
    <property type="entry name" value="Phage_SPP1_head-tail_adaptor"/>
</dbReference>
<dbReference type="Pfam" id="PF05521">
    <property type="entry name" value="Phage_HCP"/>
    <property type="match status" value="1"/>
</dbReference>
<reference evidence="1 2" key="1">
    <citation type="journal article" date="2015" name="Microbiology (Mosc.)">
        <title>Genomics of the Weissella cibaria species with an examination of its metabolic traits.</title>
        <authorList>
            <person name="Lynch K.M."/>
            <person name="Lucid A."/>
            <person name="Arendt E.K."/>
            <person name="Sleator R.D."/>
            <person name="Lucey B."/>
            <person name="Coffey A."/>
        </authorList>
    </citation>
    <scope>NUCLEOTIDE SEQUENCE [LARGE SCALE GENOMIC DNA]</scope>
    <source>
        <strain evidence="1 2">AB3b</strain>
    </source>
</reference>
<dbReference type="Gene3D" id="2.40.10.270">
    <property type="entry name" value="Bacteriophage SPP1 head-tail adaptor protein"/>
    <property type="match status" value="1"/>
</dbReference>
<dbReference type="PATRIC" id="fig|137591.24.peg.1539"/>
<name>A0A0D1LXE9_9LACO</name>
<evidence type="ECO:0000313" key="1">
    <source>
        <dbReference type="EMBL" id="KIU23157.1"/>
    </source>
</evidence>
<dbReference type="RefSeq" id="WP_043941475.1">
    <property type="nucleotide sequence ID" value="NZ_JWHT01000036.1"/>
</dbReference>
<dbReference type="InterPro" id="IPR038666">
    <property type="entry name" value="SSP1_head-tail_sf"/>
</dbReference>
<organism evidence="1 2">
    <name type="scientific">Weissella cibaria</name>
    <dbReference type="NCBI Taxonomy" id="137591"/>
    <lineage>
        <taxon>Bacteria</taxon>
        <taxon>Bacillati</taxon>
        <taxon>Bacillota</taxon>
        <taxon>Bacilli</taxon>
        <taxon>Lactobacillales</taxon>
        <taxon>Lactobacillaceae</taxon>
        <taxon>Weissella</taxon>
    </lineage>
</organism>
<comment type="caution">
    <text evidence="1">The sequence shown here is derived from an EMBL/GenBank/DDBJ whole genome shotgun (WGS) entry which is preliminary data.</text>
</comment>